<gene>
    <name evidence="4" type="ORF">RJT34_21800</name>
</gene>
<dbReference type="InterPro" id="IPR051510">
    <property type="entry name" value="SKI8"/>
</dbReference>
<keyword evidence="5" id="KW-1185">Reference proteome</keyword>
<proteinExistence type="predicted"/>
<keyword evidence="1 3" id="KW-0853">WD repeat</keyword>
<dbReference type="InterPro" id="IPR015943">
    <property type="entry name" value="WD40/YVTN_repeat-like_dom_sf"/>
</dbReference>
<dbReference type="EMBL" id="JAYKXN010000005">
    <property type="protein sequence ID" value="KAK7286651.1"/>
    <property type="molecule type" value="Genomic_DNA"/>
</dbReference>
<evidence type="ECO:0000313" key="5">
    <source>
        <dbReference type="Proteomes" id="UP001359559"/>
    </source>
</evidence>
<dbReference type="AlphaFoldDB" id="A0AAN9IUY5"/>
<protein>
    <submittedName>
        <fullName evidence="4">Uncharacterized protein</fullName>
    </submittedName>
</protein>
<name>A0AAN9IUY5_CLITE</name>
<keyword evidence="2" id="KW-0677">Repeat</keyword>
<dbReference type="SUPFAM" id="SSF50978">
    <property type="entry name" value="WD40 repeat-like"/>
    <property type="match status" value="1"/>
</dbReference>
<evidence type="ECO:0000256" key="2">
    <source>
        <dbReference type="ARBA" id="ARBA00022737"/>
    </source>
</evidence>
<dbReference type="PANTHER" id="PTHR44090">
    <property type="entry name" value="WD REPEAT-CONTAINING PROTEIN 61"/>
    <property type="match status" value="1"/>
</dbReference>
<dbReference type="InterPro" id="IPR036322">
    <property type="entry name" value="WD40_repeat_dom_sf"/>
</dbReference>
<organism evidence="4 5">
    <name type="scientific">Clitoria ternatea</name>
    <name type="common">Butterfly pea</name>
    <dbReference type="NCBI Taxonomy" id="43366"/>
    <lineage>
        <taxon>Eukaryota</taxon>
        <taxon>Viridiplantae</taxon>
        <taxon>Streptophyta</taxon>
        <taxon>Embryophyta</taxon>
        <taxon>Tracheophyta</taxon>
        <taxon>Spermatophyta</taxon>
        <taxon>Magnoliopsida</taxon>
        <taxon>eudicotyledons</taxon>
        <taxon>Gunneridae</taxon>
        <taxon>Pentapetalae</taxon>
        <taxon>rosids</taxon>
        <taxon>fabids</taxon>
        <taxon>Fabales</taxon>
        <taxon>Fabaceae</taxon>
        <taxon>Papilionoideae</taxon>
        <taxon>50 kb inversion clade</taxon>
        <taxon>NPAAA clade</taxon>
        <taxon>indigoferoid/millettioid clade</taxon>
        <taxon>Phaseoleae</taxon>
        <taxon>Clitoria</taxon>
    </lineage>
</organism>
<comment type="caution">
    <text evidence="4">The sequence shown here is derived from an EMBL/GenBank/DDBJ whole genome shotgun (WGS) entry which is preliminary data.</text>
</comment>
<evidence type="ECO:0000256" key="1">
    <source>
        <dbReference type="ARBA" id="ARBA00022574"/>
    </source>
</evidence>
<dbReference type="InterPro" id="IPR001680">
    <property type="entry name" value="WD40_rpt"/>
</dbReference>
<accession>A0AAN9IUY5</accession>
<feature type="repeat" description="WD" evidence="3">
    <location>
        <begin position="41"/>
        <end position="82"/>
    </location>
</feature>
<dbReference type="PANTHER" id="PTHR44090:SF1">
    <property type="entry name" value="SUPERKILLER COMPLEX PROTEIN 8"/>
    <property type="match status" value="1"/>
</dbReference>
<dbReference type="Gene3D" id="2.130.10.10">
    <property type="entry name" value="YVTN repeat-like/Quinoprotein amine dehydrogenase"/>
    <property type="match status" value="1"/>
</dbReference>
<evidence type="ECO:0000256" key="3">
    <source>
        <dbReference type="PROSITE-ProRule" id="PRU00221"/>
    </source>
</evidence>
<evidence type="ECO:0000313" key="4">
    <source>
        <dbReference type="EMBL" id="KAK7286651.1"/>
    </source>
</evidence>
<sequence length="108" mass="12188">MTILSRRSLGFPQPPLPLLTSSLDKIVWLWHSNNLILERTNTDHYLGVTSIAFHPFNSIIASSSLDSFVHVFNVDFNTILATLEAPPSEVWKLCFNPTIILGFSPFFI</sequence>
<dbReference type="PROSITE" id="PS50082">
    <property type="entry name" value="WD_REPEATS_2"/>
    <property type="match status" value="1"/>
</dbReference>
<dbReference type="Proteomes" id="UP001359559">
    <property type="component" value="Unassembled WGS sequence"/>
</dbReference>
<reference evidence="4 5" key="1">
    <citation type="submission" date="2024-01" db="EMBL/GenBank/DDBJ databases">
        <title>The genomes of 5 underutilized Papilionoideae crops provide insights into root nodulation and disease resistance.</title>
        <authorList>
            <person name="Yuan L."/>
        </authorList>
    </citation>
    <scope>NUCLEOTIDE SEQUENCE [LARGE SCALE GENOMIC DNA]</scope>
    <source>
        <strain evidence="4">LY-2023</strain>
        <tissue evidence="4">Leaf</tissue>
    </source>
</reference>
<dbReference type="Pfam" id="PF00400">
    <property type="entry name" value="WD40"/>
    <property type="match status" value="1"/>
</dbReference>
<dbReference type="GO" id="GO:0016593">
    <property type="term" value="C:Cdc73/Paf1 complex"/>
    <property type="evidence" value="ECO:0007669"/>
    <property type="project" value="TreeGrafter"/>
</dbReference>
<dbReference type="SMART" id="SM00320">
    <property type="entry name" value="WD40"/>
    <property type="match status" value="1"/>
</dbReference>